<dbReference type="OrthoDB" id="5420368at2759"/>
<evidence type="ECO:0000256" key="1">
    <source>
        <dbReference type="SAM" id="MobiDB-lite"/>
    </source>
</evidence>
<proteinExistence type="predicted"/>
<dbReference type="STRING" id="1336337.A0A3N4K0W2"/>
<evidence type="ECO:0000313" key="3">
    <source>
        <dbReference type="Proteomes" id="UP000276215"/>
    </source>
</evidence>
<feature type="region of interest" description="Disordered" evidence="1">
    <location>
        <begin position="46"/>
        <end position="85"/>
    </location>
</feature>
<evidence type="ECO:0000313" key="2">
    <source>
        <dbReference type="EMBL" id="RPA99554.1"/>
    </source>
</evidence>
<feature type="compositionally biased region" description="Basic and acidic residues" evidence="1">
    <location>
        <begin position="76"/>
        <end position="85"/>
    </location>
</feature>
<accession>A0A3N4K0W2</accession>
<dbReference type="AlphaFoldDB" id="A0A3N4K0W2"/>
<name>A0A3N4K0W2_9PEZI</name>
<gene>
    <name evidence="2" type="ORF">L873DRAFT_1806411</name>
</gene>
<organism evidence="2 3">
    <name type="scientific">Choiromyces venosus 120613-1</name>
    <dbReference type="NCBI Taxonomy" id="1336337"/>
    <lineage>
        <taxon>Eukaryota</taxon>
        <taxon>Fungi</taxon>
        <taxon>Dikarya</taxon>
        <taxon>Ascomycota</taxon>
        <taxon>Pezizomycotina</taxon>
        <taxon>Pezizomycetes</taxon>
        <taxon>Pezizales</taxon>
        <taxon>Tuberaceae</taxon>
        <taxon>Choiromyces</taxon>
    </lineage>
</organism>
<keyword evidence="3" id="KW-1185">Reference proteome</keyword>
<dbReference type="EMBL" id="ML120386">
    <property type="protein sequence ID" value="RPA99554.1"/>
    <property type="molecule type" value="Genomic_DNA"/>
</dbReference>
<protein>
    <submittedName>
        <fullName evidence="2">Uncharacterized protein</fullName>
    </submittedName>
</protein>
<dbReference type="Proteomes" id="UP000276215">
    <property type="component" value="Unassembled WGS sequence"/>
</dbReference>
<reference evidence="2 3" key="1">
    <citation type="journal article" date="2018" name="Nat. Ecol. Evol.">
        <title>Pezizomycetes genomes reveal the molecular basis of ectomycorrhizal truffle lifestyle.</title>
        <authorList>
            <person name="Murat C."/>
            <person name="Payen T."/>
            <person name="Noel B."/>
            <person name="Kuo A."/>
            <person name="Morin E."/>
            <person name="Chen J."/>
            <person name="Kohler A."/>
            <person name="Krizsan K."/>
            <person name="Balestrini R."/>
            <person name="Da Silva C."/>
            <person name="Montanini B."/>
            <person name="Hainaut M."/>
            <person name="Levati E."/>
            <person name="Barry K.W."/>
            <person name="Belfiori B."/>
            <person name="Cichocki N."/>
            <person name="Clum A."/>
            <person name="Dockter R.B."/>
            <person name="Fauchery L."/>
            <person name="Guy J."/>
            <person name="Iotti M."/>
            <person name="Le Tacon F."/>
            <person name="Lindquist E.A."/>
            <person name="Lipzen A."/>
            <person name="Malagnac F."/>
            <person name="Mello A."/>
            <person name="Molinier V."/>
            <person name="Miyauchi S."/>
            <person name="Poulain J."/>
            <person name="Riccioni C."/>
            <person name="Rubini A."/>
            <person name="Sitrit Y."/>
            <person name="Splivallo R."/>
            <person name="Traeger S."/>
            <person name="Wang M."/>
            <person name="Zifcakova L."/>
            <person name="Wipf D."/>
            <person name="Zambonelli A."/>
            <person name="Paolocci F."/>
            <person name="Nowrousian M."/>
            <person name="Ottonello S."/>
            <person name="Baldrian P."/>
            <person name="Spatafora J.W."/>
            <person name="Henrissat B."/>
            <person name="Nagy L.G."/>
            <person name="Aury J.M."/>
            <person name="Wincker P."/>
            <person name="Grigoriev I.V."/>
            <person name="Bonfante P."/>
            <person name="Martin F.M."/>
        </authorList>
    </citation>
    <scope>NUCLEOTIDE SEQUENCE [LARGE SCALE GENOMIC DNA]</scope>
    <source>
        <strain evidence="2 3">120613-1</strain>
    </source>
</reference>
<feature type="compositionally biased region" description="Basic residues" evidence="1">
    <location>
        <begin position="65"/>
        <end position="75"/>
    </location>
</feature>
<sequence>MKLIETHDVSVKPQNIQEAWPKDGREVPTARAISERIAKIRNSVKVTAASDAGLPPPAASAQTTPRKRTPRKRKKVQDNAKNKSL</sequence>